<dbReference type="AlphaFoldDB" id="A0A4Y2RES7"/>
<dbReference type="Proteomes" id="UP000499080">
    <property type="component" value="Unassembled WGS sequence"/>
</dbReference>
<gene>
    <name evidence="1" type="ORF">AVEN_117698_1</name>
</gene>
<sequence>MSRRILDGDGTTHSLLQLPQALAHTENPIYNASKRSGMAIVQQTCKLLIWYECTMLNKSAGIKFVFPMACSGMETPSNLYIYAPNHEIKNVVNSKSLK</sequence>
<keyword evidence="2" id="KW-1185">Reference proteome</keyword>
<name>A0A4Y2RES7_ARAVE</name>
<evidence type="ECO:0000313" key="2">
    <source>
        <dbReference type="Proteomes" id="UP000499080"/>
    </source>
</evidence>
<evidence type="ECO:0000313" key="1">
    <source>
        <dbReference type="EMBL" id="GBN74161.1"/>
    </source>
</evidence>
<comment type="caution">
    <text evidence="1">The sequence shown here is derived from an EMBL/GenBank/DDBJ whole genome shotgun (WGS) entry which is preliminary data.</text>
</comment>
<reference evidence="1 2" key="1">
    <citation type="journal article" date="2019" name="Sci. Rep.">
        <title>Orb-weaving spider Araneus ventricosus genome elucidates the spidroin gene catalogue.</title>
        <authorList>
            <person name="Kono N."/>
            <person name="Nakamura H."/>
            <person name="Ohtoshi R."/>
            <person name="Moran D.A.P."/>
            <person name="Shinohara A."/>
            <person name="Yoshida Y."/>
            <person name="Fujiwara M."/>
            <person name="Mori M."/>
            <person name="Tomita M."/>
            <person name="Arakawa K."/>
        </authorList>
    </citation>
    <scope>NUCLEOTIDE SEQUENCE [LARGE SCALE GENOMIC DNA]</scope>
</reference>
<proteinExistence type="predicted"/>
<accession>A0A4Y2RES7</accession>
<evidence type="ECO:0008006" key="3">
    <source>
        <dbReference type="Google" id="ProtNLM"/>
    </source>
</evidence>
<organism evidence="1 2">
    <name type="scientific">Araneus ventricosus</name>
    <name type="common">Orbweaver spider</name>
    <name type="synonym">Epeira ventricosa</name>
    <dbReference type="NCBI Taxonomy" id="182803"/>
    <lineage>
        <taxon>Eukaryota</taxon>
        <taxon>Metazoa</taxon>
        <taxon>Ecdysozoa</taxon>
        <taxon>Arthropoda</taxon>
        <taxon>Chelicerata</taxon>
        <taxon>Arachnida</taxon>
        <taxon>Araneae</taxon>
        <taxon>Araneomorphae</taxon>
        <taxon>Entelegynae</taxon>
        <taxon>Araneoidea</taxon>
        <taxon>Araneidae</taxon>
        <taxon>Araneus</taxon>
    </lineage>
</organism>
<protein>
    <recommendedName>
        <fullName evidence="3">ATP-dependent DNA helicase</fullName>
    </recommendedName>
</protein>
<dbReference type="EMBL" id="BGPR01016790">
    <property type="protein sequence ID" value="GBN74161.1"/>
    <property type="molecule type" value="Genomic_DNA"/>
</dbReference>